<evidence type="ECO:0000259" key="2">
    <source>
        <dbReference type="Pfam" id="PF05547"/>
    </source>
</evidence>
<evidence type="ECO:0000256" key="1">
    <source>
        <dbReference type="SAM" id="SignalP"/>
    </source>
</evidence>
<feature type="domain" description="Secretion system C-terminal sorting" evidence="3">
    <location>
        <begin position="925"/>
        <end position="993"/>
    </location>
</feature>
<dbReference type="NCBIfam" id="TIGR04183">
    <property type="entry name" value="Por_Secre_tail"/>
    <property type="match status" value="1"/>
</dbReference>
<reference evidence="4" key="1">
    <citation type="journal article" date="2021" name="PeerJ">
        <title>Extensive microbial diversity within the chicken gut microbiome revealed by metagenomics and culture.</title>
        <authorList>
            <person name="Gilroy R."/>
            <person name="Ravi A."/>
            <person name="Getino M."/>
            <person name="Pursley I."/>
            <person name="Horton D.L."/>
            <person name="Alikhan N.F."/>
            <person name="Baker D."/>
            <person name="Gharbi K."/>
            <person name="Hall N."/>
            <person name="Watson M."/>
            <person name="Adriaenssens E.M."/>
            <person name="Foster-Nyarko E."/>
            <person name="Jarju S."/>
            <person name="Secka A."/>
            <person name="Antonio M."/>
            <person name="Oren A."/>
            <person name="Chaudhuri R.R."/>
            <person name="La Ragione R."/>
            <person name="Hildebrand F."/>
            <person name="Pallen M.J."/>
        </authorList>
    </citation>
    <scope>NUCLEOTIDE SEQUENCE</scope>
    <source>
        <strain evidence="4">Gambia16-930</strain>
    </source>
</reference>
<dbReference type="AlphaFoldDB" id="A0A9D1RHU9"/>
<keyword evidence="4" id="KW-0378">Hydrolase</keyword>
<organism evidence="4 5">
    <name type="scientific">Candidatus Onthomorpha intestinigallinarum</name>
    <dbReference type="NCBI Taxonomy" id="2840880"/>
    <lineage>
        <taxon>Bacteria</taxon>
        <taxon>Pseudomonadati</taxon>
        <taxon>Bacteroidota</taxon>
        <taxon>Bacteroidia</taxon>
        <taxon>Bacteroidales</taxon>
        <taxon>Candidatus Onthomorpha</taxon>
    </lineage>
</organism>
<dbReference type="GO" id="GO:0008237">
    <property type="term" value="F:metallopeptidase activity"/>
    <property type="evidence" value="ECO:0007669"/>
    <property type="project" value="UniProtKB-KW"/>
</dbReference>
<dbReference type="InterPro" id="IPR026444">
    <property type="entry name" value="Secre_tail"/>
</dbReference>
<feature type="domain" description="Peptidase M6-like" evidence="2">
    <location>
        <begin position="168"/>
        <end position="362"/>
    </location>
</feature>
<protein>
    <submittedName>
        <fullName evidence="4">M6 family metalloprotease domain-containing protein</fullName>
    </submittedName>
</protein>
<dbReference type="PANTHER" id="PTHR41775">
    <property type="entry name" value="SECRETED PROTEIN-RELATED"/>
    <property type="match status" value="1"/>
</dbReference>
<sequence>MRKRLLRTIMIVAFALIATFAQAIPAKRQAVTIKQPNGKLLTFVLYGDEKVSWAKTVDQYTLVRNGEGFFTYGVLNERGDLVASDVLAANPEERTGEDRAFLSLLPTNLYYSSSQVDAMKNNWAAGAPATNQAKYPTQGTVKLLVILVGFSDLPFTYTNADFVNLVSQQNYNGTGSVKDYYLDNSNGQFIMDIDVVGPYTLPNTMAYYGANGPYGDANIPFFVSHSINAADADVDFSDYDNDNNGFVDAIHIIFAGTPESSTGNDNEIWPHRSNVNSNIQKDGVRFGPYSCSAEKRNSVAMDGIGTICHEFGHVLGFPDFYDTDYASSGGESPGLGEWDLMSSGSYLNNSATPAGLSAIERQIANWLTPMELTSATDTIYLPALVDSAVAYTTDLPNTNEYFMIEHRRKKGWDAYIPSEGMLIYHGDKAKLNDWFDDNSNTVNVNPGDMGWFIKAASGDSTQLASSTCPFPGSLNVVNFADQTVPPSRMKDGSPSNRPITNIHYENDSVIRFNFMSNVPAVETDAVTDASITSTTATVGGHVVYIGAGNITSRGAVWSDDMAAMESMDEDNITQVSSTMTSDTFDVAFTSLTPGATIYYRAYVENAFGKAYGGIKQFNTPSGLGSIVSRNPSNIGNNSVTMEANLVSLGEGTFVEKGFAFNTDSETMPDVDNATKLVSTDPAMGTFTLSVDTLREGVTYYYRAFVTTSLGTAYGVRKTFTTTYPAIENNVIGSNQAFCLGATPEMLTGSEPTGGRGNFTYQWQQKSRTGAWTDATQLATEQNYQPEELTDSTFYRRIVISNGVIKDTSNTVLIDVMISRGGVLTKNAADTVVREQGQDIALFRLNSYRGQILDWERQIDDSGWNPIGNTQSSYTEQAEQEALYTYRVKVQLEDCPEAYSNEEKIYVRISSSLEEIDCGIEFTLSPNPTSGILTIKAPEQKNAELTITNILGQVVYQERNADLENKTINLQTLESGSYLVNIRANGKQTTKQIIFNK</sequence>
<dbReference type="Pfam" id="PF05547">
    <property type="entry name" value="Peptidase_M6"/>
    <property type="match status" value="1"/>
</dbReference>
<dbReference type="PANTHER" id="PTHR41775:SF1">
    <property type="entry name" value="PEPTIDASE M6-LIKE DOMAIN-CONTAINING PROTEIN"/>
    <property type="match status" value="1"/>
</dbReference>
<keyword evidence="1" id="KW-0732">Signal</keyword>
<dbReference type="SUPFAM" id="SSF55486">
    <property type="entry name" value="Metalloproteases ('zincins'), catalytic domain"/>
    <property type="match status" value="1"/>
</dbReference>
<comment type="caution">
    <text evidence="4">The sequence shown here is derived from an EMBL/GenBank/DDBJ whole genome shotgun (WGS) entry which is preliminary data.</text>
</comment>
<dbReference type="GO" id="GO:0006508">
    <property type="term" value="P:proteolysis"/>
    <property type="evidence" value="ECO:0007669"/>
    <property type="project" value="InterPro"/>
</dbReference>
<name>A0A9D1RHU9_9BACT</name>
<keyword evidence="4" id="KW-0645">Protease</keyword>
<keyword evidence="4" id="KW-0482">Metalloprotease</keyword>
<dbReference type="Pfam" id="PF18962">
    <property type="entry name" value="Por_Secre_tail"/>
    <property type="match status" value="1"/>
</dbReference>
<evidence type="ECO:0000259" key="3">
    <source>
        <dbReference type="Pfam" id="PF18962"/>
    </source>
</evidence>
<dbReference type="InterPro" id="IPR008757">
    <property type="entry name" value="Peptidase_M6-like_domain"/>
</dbReference>
<accession>A0A9D1RHU9</accession>
<evidence type="ECO:0000313" key="4">
    <source>
        <dbReference type="EMBL" id="HIW87924.1"/>
    </source>
</evidence>
<reference evidence="4" key="2">
    <citation type="submission" date="2021-04" db="EMBL/GenBank/DDBJ databases">
        <authorList>
            <person name="Gilroy R."/>
        </authorList>
    </citation>
    <scope>NUCLEOTIDE SEQUENCE</scope>
    <source>
        <strain evidence="4">Gambia16-930</strain>
    </source>
</reference>
<feature type="chain" id="PRO_5039104433" evidence="1">
    <location>
        <begin position="24"/>
        <end position="996"/>
    </location>
</feature>
<proteinExistence type="predicted"/>
<gene>
    <name evidence="4" type="ORF">IAC47_06595</name>
</gene>
<dbReference type="EMBL" id="DXGG01000207">
    <property type="protein sequence ID" value="HIW87924.1"/>
    <property type="molecule type" value="Genomic_DNA"/>
</dbReference>
<evidence type="ECO:0000313" key="5">
    <source>
        <dbReference type="Proteomes" id="UP000824267"/>
    </source>
</evidence>
<dbReference type="NCBIfam" id="TIGR03296">
    <property type="entry name" value="M6dom_TIGR03296"/>
    <property type="match status" value="1"/>
</dbReference>
<dbReference type="Proteomes" id="UP000824267">
    <property type="component" value="Unassembled WGS sequence"/>
</dbReference>
<feature type="signal peptide" evidence="1">
    <location>
        <begin position="1"/>
        <end position="23"/>
    </location>
</feature>